<reference evidence="1" key="1">
    <citation type="submission" date="2023-08" db="EMBL/GenBank/DDBJ databases">
        <title>A de novo genome assembly of Solanum verrucosum Schlechtendal, a Mexican diploid species geographically isolated from the other diploid A-genome species in potato relatives.</title>
        <authorList>
            <person name="Hosaka K."/>
        </authorList>
    </citation>
    <scope>NUCLEOTIDE SEQUENCE</scope>
    <source>
        <tissue evidence="1">Young leaves</tissue>
    </source>
</reference>
<accession>A0AAF0TWL4</accession>
<name>A0AAF0TWL4_SOLVR</name>
<dbReference type="AlphaFoldDB" id="A0AAF0TWL4"/>
<dbReference type="Proteomes" id="UP001234989">
    <property type="component" value="Chromosome 5"/>
</dbReference>
<sequence length="137" mass="16226">MFNATKQFPLPRVLSDHKPIVLESGDWDASPSYFKFENMWLQSDGFLDMVRDWWNSYIVMGTPDFVLIHKLRHLKKDITKWNKEVFGKLDTQRHKSLMELGKLDQIAEQRPYTTKENLKLLDLKIEMQQIAIAEEIS</sequence>
<proteinExistence type="predicted"/>
<evidence type="ECO:0000313" key="1">
    <source>
        <dbReference type="EMBL" id="WMV28915.1"/>
    </source>
</evidence>
<gene>
    <name evidence="1" type="ORF">MTR67_022300</name>
</gene>
<keyword evidence="2" id="KW-1185">Reference proteome</keyword>
<evidence type="ECO:0000313" key="2">
    <source>
        <dbReference type="Proteomes" id="UP001234989"/>
    </source>
</evidence>
<protein>
    <submittedName>
        <fullName evidence="1">Uncharacterized protein</fullName>
    </submittedName>
</protein>
<organism evidence="1 2">
    <name type="scientific">Solanum verrucosum</name>
    <dbReference type="NCBI Taxonomy" id="315347"/>
    <lineage>
        <taxon>Eukaryota</taxon>
        <taxon>Viridiplantae</taxon>
        <taxon>Streptophyta</taxon>
        <taxon>Embryophyta</taxon>
        <taxon>Tracheophyta</taxon>
        <taxon>Spermatophyta</taxon>
        <taxon>Magnoliopsida</taxon>
        <taxon>eudicotyledons</taxon>
        <taxon>Gunneridae</taxon>
        <taxon>Pentapetalae</taxon>
        <taxon>asterids</taxon>
        <taxon>lamiids</taxon>
        <taxon>Solanales</taxon>
        <taxon>Solanaceae</taxon>
        <taxon>Solanoideae</taxon>
        <taxon>Solaneae</taxon>
        <taxon>Solanum</taxon>
    </lineage>
</organism>
<dbReference type="EMBL" id="CP133616">
    <property type="protein sequence ID" value="WMV28915.1"/>
    <property type="molecule type" value="Genomic_DNA"/>
</dbReference>